<feature type="compositionally biased region" description="Basic and acidic residues" evidence="1">
    <location>
        <begin position="289"/>
        <end position="303"/>
    </location>
</feature>
<evidence type="ECO:0000313" key="4">
    <source>
        <dbReference type="Proteomes" id="UP000315522"/>
    </source>
</evidence>
<accession>A0A559M2Q8</accession>
<dbReference type="PANTHER" id="PTHR38117">
    <property type="entry name" value="NACHT AND WD40 DOMAIN PROTEIN"/>
    <property type="match status" value="1"/>
</dbReference>
<gene>
    <name evidence="3" type="ORF">LAWI1_G008303</name>
</gene>
<feature type="region of interest" description="Disordered" evidence="1">
    <location>
        <begin position="218"/>
        <end position="339"/>
    </location>
</feature>
<dbReference type="InterPro" id="IPR055481">
    <property type="entry name" value="DUF7053"/>
</dbReference>
<feature type="compositionally biased region" description="Polar residues" evidence="1">
    <location>
        <begin position="304"/>
        <end position="319"/>
    </location>
</feature>
<keyword evidence="4" id="KW-1185">Reference proteome</keyword>
<protein>
    <recommendedName>
        <fullName evidence="2">DUF7053 domain-containing protein</fullName>
    </recommendedName>
</protein>
<reference evidence="3 4" key="1">
    <citation type="submission" date="2018-05" db="EMBL/GenBank/DDBJ databases">
        <title>Genome sequencing and assembly of the regulated plant pathogen Lachnellula willkommii and related sister species for the development of diagnostic species identification markers.</title>
        <authorList>
            <person name="Giroux E."/>
            <person name="Bilodeau G."/>
        </authorList>
    </citation>
    <scope>NUCLEOTIDE SEQUENCE [LARGE SCALE GENOMIC DNA]</scope>
    <source>
        <strain evidence="3 4">CBS 172.35</strain>
    </source>
</reference>
<feature type="domain" description="DUF7053" evidence="2">
    <location>
        <begin position="36"/>
        <end position="203"/>
    </location>
</feature>
<dbReference type="AlphaFoldDB" id="A0A559M2Q8"/>
<feature type="compositionally biased region" description="Pro residues" evidence="1">
    <location>
        <begin position="330"/>
        <end position="339"/>
    </location>
</feature>
<evidence type="ECO:0000256" key="1">
    <source>
        <dbReference type="SAM" id="MobiDB-lite"/>
    </source>
</evidence>
<sequence length="339" mass="37647">MVIGIASVCWAKPQGSAQLLDANARSSVYSSTVAMSKRTTFTTITPLPAGVSRETALETLHDHLEMIDLNPSHTERHAIASPAEATPEEYHCTWYSITDKISYFPGYKGNISFKACFHDLGLGVQVHVYAPMGLDIKEKWSVGGNTPDEPIQPAEIGIGAPVSGLYLREDVEISCNFMLTRFVRKQLKDALSTLVARLIVRAQLQEAKETNRRLTYTTNQSFSSHQSFSPPPSNASFSPPNSPPMHSQPMMLRPNAPPLGSPPLSPPYTGKFPPAEYAPQPLECPPRWSEQHSRVAYKPERESYQNPMYDQKPTYSNHPVYNEMDANQKPKPPSPIELP</sequence>
<dbReference type="EMBL" id="QGML01002611">
    <property type="protein sequence ID" value="TVY87253.1"/>
    <property type="molecule type" value="Genomic_DNA"/>
</dbReference>
<dbReference type="Pfam" id="PF23155">
    <property type="entry name" value="DUF7053"/>
    <property type="match status" value="1"/>
</dbReference>
<dbReference type="PANTHER" id="PTHR38117:SF2">
    <property type="entry name" value="NACHT AND WD40 DOMAIN PROTEIN"/>
    <property type="match status" value="1"/>
</dbReference>
<organism evidence="3 4">
    <name type="scientific">Lachnellula willkommii</name>
    <dbReference type="NCBI Taxonomy" id="215461"/>
    <lineage>
        <taxon>Eukaryota</taxon>
        <taxon>Fungi</taxon>
        <taxon>Dikarya</taxon>
        <taxon>Ascomycota</taxon>
        <taxon>Pezizomycotina</taxon>
        <taxon>Leotiomycetes</taxon>
        <taxon>Helotiales</taxon>
        <taxon>Lachnaceae</taxon>
        <taxon>Lachnellula</taxon>
    </lineage>
</organism>
<feature type="compositionally biased region" description="Low complexity" evidence="1">
    <location>
        <begin position="220"/>
        <end position="239"/>
    </location>
</feature>
<proteinExistence type="predicted"/>
<dbReference type="Proteomes" id="UP000315522">
    <property type="component" value="Unassembled WGS sequence"/>
</dbReference>
<name>A0A559M2Q8_9HELO</name>
<evidence type="ECO:0000259" key="2">
    <source>
        <dbReference type="Pfam" id="PF23155"/>
    </source>
</evidence>
<feature type="compositionally biased region" description="Pro residues" evidence="1">
    <location>
        <begin position="255"/>
        <end position="266"/>
    </location>
</feature>
<comment type="caution">
    <text evidence="3">The sequence shown here is derived from an EMBL/GenBank/DDBJ whole genome shotgun (WGS) entry which is preliminary data.</text>
</comment>
<evidence type="ECO:0000313" key="3">
    <source>
        <dbReference type="EMBL" id="TVY87253.1"/>
    </source>
</evidence>